<gene>
    <name evidence="1" type="ORF">PITCH_A1970001</name>
</gene>
<protein>
    <recommendedName>
        <fullName evidence="2">Bro-N domain-containing protein</fullName>
    </recommendedName>
</protein>
<organism evidence="1">
    <name type="scientific">uncultured Desulfobacterium sp</name>
    <dbReference type="NCBI Taxonomy" id="201089"/>
    <lineage>
        <taxon>Bacteria</taxon>
        <taxon>Pseudomonadati</taxon>
        <taxon>Thermodesulfobacteriota</taxon>
        <taxon>Desulfobacteria</taxon>
        <taxon>Desulfobacterales</taxon>
        <taxon>Desulfobacteriaceae</taxon>
        <taxon>Desulfobacterium</taxon>
        <taxon>environmental samples</taxon>
    </lineage>
</organism>
<dbReference type="EMBL" id="OJIN01000109">
    <property type="protein sequence ID" value="SPD73782.1"/>
    <property type="molecule type" value="Genomic_DNA"/>
</dbReference>
<sequence>MNITPFIYKDIVLQEACWIEGKPYFTRRAIGEFLEYDMSKRDPIGHIIRRNPHINQFSVPVNLTGTDGKKYDQKVYDPIGLQLIIFESRQPKARAYKVAVAHLVYALMNGEIKPSKWSKKDDLVSAARQILSLPEGRKRGSLVKDMACRDGVSIQAAYRRVGKVAGKRLRASVRSDKGSTRYPEDRTRVASYLKEHPGARGLEISQALSGLSVSRSQLEVWTRGGALGLN</sequence>
<name>A0A445MWM6_9BACT</name>
<evidence type="ECO:0008006" key="2">
    <source>
        <dbReference type="Google" id="ProtNLM"/>
    </source>
</evidence>
<accession>A0A445MWM6</accession>
<proteinExistence type="predicted"/>
<evidence type="ECO:0000313" key="1">
    <source>
        <dbReference type="EMBL" id="SPD73782.1"/>
    </source>
</evidence>
<dbReference type="AlphaFoldDB" id="A0A445MWM6"/>
<reference evidence="1" key="1">
    <citation type="submission" date="2018-01" db="EMBL/GenBank/DDBJ databases">
        <authorList>
            <person name="Regsiter A."/>
            <person name="William W."/>
        </authorList>
    </citation>
    <scope>NUCLEOTIDE SEQUENCE</scope>
    <source>
        <strain evidence="1">TRIP AH-1</strain>
    </source>
</reference>